<gene>
    <name evidence="1" type="ORF">A5642_27965</name>
</gene>
<dbReference type="EMBL" id="LZSF01000227">
    <property type="protein sequence ID" value="OBA82094.1"/>
    <property type="molecule type" value="Genomic_DNA"/>
</dbReference>
<organism evidence="1 2">
    <name type="scientific">Mycolicibacterium mucogenicum</name>
    <name type="common">Mycobacterium mucogenicum</name>
    <dbReference type="NCBI Taxonomy" id="56689"/>
    <lineage>
        <taxon>Bacteria</taxon>
        <taxon>Bacillati</taxon>
        <taxon>Actinomycetota</taxon>
        <taxon>Actinomycetes</taxon>
        <taxon>Mycobacteriales</taxon>
        <taxon>Mycobacteriaceae</taxon>
        <taxon>Mycolicibacterium</taxon>
    </lineage>
</organism>
<dbReference type="Proteomes" id="UP000093962">
    <property type="component" value="Unassembled WGS sequence"/>
</dbReference>
<accession>A0A1A0M9D1</accession>
<evidence type="ECO:0000313" key="1">
    <source>
        <dbReference type="EMBL" id="OBA82094.1"/>
    </source>
</evidence>
<proteinExistence type="predicted"/>
<comment type="caution">
    <text evidence="1">The sequence shown here is derived from an EMBL/GenBank/DDBJ whole genome shotgun (WGS) entry which is preliminary data.</text>
</comment>
<dbReference type="AlphaFoldDB" id="A0A1A0M9D1"/>
<evidence type="ECO:0000313" key="2">
    <source>
        <dbReference type="Proteomes" id="UP000093962"/>
    </source>
</evidence>
<sequence>MRSGFQLFDVVEQVEHQPDRCVVQSEPGPQALDAAYCHQCRRFEPEIATGILPAGNEAECDQSAHHFRMQPAARCEHVELHTGPPRQDIT</sequence>
<reference evidence="1 2" key="1">
    <citation type="submission" date="2016-06" db="EMBL/GenBank/DDBJ databases">
        <authorList>
            <person name="Kjaerup R.B."/>
            <person name="Dalgaard T.S."/>
            <person name="Juul-Madsen H.R."/>
        </authorList>
    </citation>
    <scope>NUCLEOTIDE SEQUENCE [LARGE SCALE GENOMIC DNA]</scope>
    <source>
        <strain evidence="1 2">1199456.5</strain>
    </source>
</reference>
<name>A0A1A0M9D1_MYCMU</name>
<protein>
    <submittedName>
        <fullName evidence="1">Uncharacterized protein</fullName>
    </submittedName>
</protein>